<dbReference type="AlphaFoldDB" id="W9GT59"/>
<keyword evidence="3" id="KW-1185">Reference proteome</keyword>
<dbReference type="InterPro" id="IPR011600">
    <property type="entry name" value="Pept_C14_caspase"/>
</dbReference>
<dbReference type="STRING" id="1385369.N825_22900"/>
<name>W9GT59_9PROT</name>
<dbReference type="EMBL" id="AVFL01000033">
    <property type="protein sequence ID" value="EWY36964.1"/>
    <property type="molecule type" value="Genomic_DNA"/>
</dbReference>
<protein>
    <recommendedName>
        <fullName evidence="1">Peptidase C14 caspase domain-containing protein</fullName>
    </recommendedName>
</protein>
<reference evidence="2 3" key="1">
    <citation type="submission" date="2013-08" db="EMBL/GenBank/DDBJ databases">
        <title>The genome sequence of Skermanella stibiiresistens.</title>
        <authorList>
            <person name="Zhu W."/>
            <person name="Wang G."/>
        </authorList>
    </citation>
    <scope>NUCLEOTIDE SEQUENCE [LARGE SCALE GENOMIC DNA]</scope>
    <source>
        <strain evidence="2 3">SB22</strain>
    </source>
</reference>
<dbReference type="RefSeq" id="WP_157619623.1">
    <property type="nucleotide sequence ID" value="NZ_AVFL01000033.1"/>
</dbReference>
<dbReference type="GO" id="GO:0004197">
    <property type="term" value="F:cysteine-type endopeptidase activity"/>
    <property type="evidence" value="ECO:0007669"/>
    <property type="project" value="InterPro"/>
</dbReference>
<dbReference type="PATRIC" id="fig|1385369.3.peg.6056"/>
<evidence type="ECO:0000313" key="3">
    <source>
        <dbReference type="Proteomes" id="UP000019486"/>
    </source>
</evidence>
<evidence type="ECO:0000313" key="2">
    <source>
        <dbReference type="EMBL" id="EWY36964.1"/>
    </source>
</evidence>
<proteinExistence type="predicted"/>
<gene>
    <name evidence="2" type="ORF">N825_22900</name>
</gene>
<organism evidence="2 3">
    <name type="scientific">Skermanella stibiiresistens SB22</name>
    <dbReference type="NCBI Taxonomy" id="1385369"/>
    <lineage>
        <taxon>Bacteria</taxon>
        <taxon>Pseudomonadati</taxon>
        <taxon>Pseudomonadota</taxon>
        <taxon>Alphaproteobacteria</taxon>
        <taxon>Rhodospirillales</taxon>
        <taxon>Azospirillaceae</taxon>
        <taxon>Skermanella</taxon>
    </lineage>
</organism>
<accession>W9GT59</accession>
<dbReference type="Pfam" id="PF00656">
    <property type="entry name" value="Peptidase_C14"/>
    <property type="match status" value="1"/>
</dbReference>
<comment type="caution">
    <text evidence="2">The sequence shown here is derived from an EMBL/GenBank/DDBJ whole genome shotgun (WGS) entry which is preliminary data.</text>
</comment>
<dbReference type="OrthoDB" id="7052039at2"/>
<dbReference type="GO" id="GO:0006508">
    <property type="term" value="P:proteolysis"/>
    <property type="evidence" value="ECO:0007669"/>
    <property type="project" value="InterPro"/>
</dbReference>
<sequence length="427" mass="46636">MSNSLIIDNRAAVKGPGLHALIVGVSEYDHLPDHDDPPDPATWDLKKLGAPALSAFRLKDWLEQAGATLASPLKTCRLLLSPSETELTAEPALRAFLTARANLGPGNDVPLATRSNFQIAASAWRKDAMDDPENVTFFYFGGHGIQLGPEEAIMMFADIFEPDWTALDRCARFSNVRNGMAPSAQFAKIANRQFYFVDCCRYMPDPAKNLHNPQPPDVFDVAVNTLDRREAPVYFATVDGSVATGWRGRETVFARALLHGLGNGADDPEDDGEGGTTWPVKATSLKVAMERHMTLHGPVQDIVLSSLVKDPVLVNLAEPPRVDVEVEILPTSLLNNCAIAISDQETNHIFNERPWQTERIRATGVTAGPYNLRVTSDRLRVSPYSKLIFINNRFKVPWRHNLSSVLTPPVVATAPAGSGAGPTEGGR</sequence>
<evidence type="ECO:0000259" key="1">
    <source>
        <dbReference type="Pfam" id="PF00656"/>
    </source>
</evidence>
<feature type="domain" description="Peptidase C14 caspase" evidence="1">
    <location>
        <begin position="112"/>
        <end position="265"/>
    </location>
</feature>
<dbReference type="Proteomes" id="UP000019486">
    <property type="component" value="Unassembled WGS sequence"/>
</dbReference>